<proteinExistence type="predicted"/>
<keyword evidence="5" id="KW-1185">Reference proteome</keyword>
<evidence type="ECO:0000256" key="3">
    <source>
        <dbReference type="SAM" id="Phobius"/>
    </source>
</evidence>
<evidence type="ECO:0000256" key="1">
    <source>
        <dbReference type="PROSITE-ProRule" id="PRU00290"/>
    </source>
</evidence>
<protein>
    <submittedName>
        <fullName evidence="6">V-SNARE coiled-coil homology domain-containing protein</fullName>
    </submittedName>
</protein>
<dbReference type="Gene3D" id="1.20.5.110">
    <property type="match status" value="1"/>
</dbReference>
<dbReference type="Proteomes" id="UP000038045">
    <property type="component" value="Unplaced"/>
</dbReference>
<evidence type="ECO:0000313" key="5">
    <source>
        <dbReference type="Proteomes" id="UP000038045"/>
    </source>
</evidence>
<accession>A0A0N4ZMW2</accession>
<name>A0A0N4ZMW2_PARTI</name>
<dbReference type="PRINTS" id="PR00219">
    <property type="entry name" value="SYNAPTOBREVN"/>
</dbReference>
<dbReference type="Pfam" id="PF00957">
    <property type="entry name" value="Synaptobrevin"/>
    <property type="match status" value="1"/>
</dbReference>
<keyword evidence="1 2" id="KW-0175">Coiled coil</keyword>
<evidence type="ECO:0000313" key="6">
    <source>
        <dbReference type="WBParaSite" id="PTRK_0000987800.1"/>
    </source>
</evidence>
<dbReference type="PANTHER" id="PTHR45701">
    <property type="entry name" value="SYNAPTOBREVIN FAMILY MEMBER"/>
    <property type="match status" value="1"/>
</dbReference>
<dbReference type="InterPro" id="IPR042855">
    <property type="entry name" value="V_SNARE_CC"/>
</dbReference>
<dbReference type="InterPro" id="IPR001388">
    <property type="entry name" value="Synaptobrevin-like"/>
</dbReference>
<dbReference type="SUPFAM" id="SSF58038">
    <property type="entry name" value="SNARE fusion complex"/>
    <property type="match status" value="1"/>
</dbReference>
<reference evidence="6" key="1">
    <citation type="submission" date="2017-02" db="UniProtKB">
        <authorList>
            <consortium name="WormBaseParasite"/>
        </authorList>
    </citation>
    <scope>IDENTIFICATION</scope>
</reference>
<keyword evidence="3" id="KW-1133">Transmembrane helix</keyword>
<keyword evidence="3" id="KW-0472">Membrane</keyword>
<dbReference type="STRING" id="131310.A0A0N4ZMW2"/>
<dbReference type="GO" id="GO:0016192">
    <property type="term" value="P:vesicle-mediated transport"/>
    <property type="evidence" value="ECO:0007669"/>
    <property type="project" value="InterPro"/>
</dbReference>
<dbReference type="PROSITE" id="PS50892">
    <property type="entry name" value="V_SNARE"/>
    <property type="match status" value="1"/>
</dbReference>
<feature type="coiled-coil region" evidence="2">
    <location>
        <begin position="48"/>
        <end position="82"/>
    </location>
</feature>
<dbReference type="InterPro" id="IPR016444">
    <property type="entry name" value="Synaptobrevin/VAMP"/>
</dbReference>
<evidence type="ECO:0000256" key="2">
    <source>
        <dbReference type="SAM" id="Coils"/>
    </source>
</evidence>
<evidence type="ECO:0000259" key="4">
    <source>
        <dbReference type="PROSITE" id="PS50892"/>
    </source>
</evidence>
<dbReference type="GO" id="GO:0016020">
    <property type="term" value="C:membrane"/>
    <property type="evidence" value="ECO:0007669"/>
    <property type="project" value="InterPro"/>
</dbReference>
<organism evidence="5 6">
    <name type="scientific">Parastrongyloides trichosuri</name>
    <name type="common">Possum-specific nematode worm</name>
    <dbReference type="NCBI Taxonomy" id="131310"/>
    <lineage>
        <taxon>Eukaryota</taxon>
        <taxon>Metazoa</taxon>
        <taxon>Ecdysozoa</taxon>
        <taxon>Nematoda</taxon>
        <taxon>Chromadorea</taxon>
        <taxon>Rhabditida</taxon>
        <taxon>Tylenchina</taxon>
        <taxon>Panagrolaimomorpha</taxon>
        <taxon>Strongyloidoidea</taxon>
        <taxon>Strongyloididae</taxon>
        <taxon>Parastrongyloides</taxon>
    </lineage>
</organism>
<keyword evidence="3" id="KW-0812">Transmembrane</keyword>
<feature type="domain" description="V-SNARE coiled-coil homology" evidence="4">
    <location>
        <begin position="26"/>
        <end position="86"/>
    </location>
</feature>
<sequence>MIEEVSRNEIFLGCRNTNLDKQQKEYIESLRRSVCEVQEIAKENIRKVTEREEKISMLSDRIDNLKETTQKFSDNATKLRNNTAYYYKIVAGVAIMCFVLMAGTLVFSNVGK</sequence>
<dbReference type="WBParaSite" id="PTRK_0000987800.1">
    <property type="protein sequence ID" value="PTRK_0000987800.1"/>
    <property type="gene ID" value="PTRK_0000987800"/>
</dbReference>
<feature type="transmembrane region" description="Helical" evidence="3">
    <location>
        <begin position="85"/>
        <end position="107"/>
    </location>
</feature>
<dbReference type="AlphaFoldDB" id="A0A0N4ZMW2"/>